<dbReference type="InterPro" id="IPR014586">
    <property type="entry name" value="UCP033909"/>
</dbReference>
<dbReference type="PANTHER" id="PTHR36513">
    <property type="entry name" value="ABC TRANSMEMBRANE TYPE-1 DOMAIN-CONTAINING PROTEIN"/>
    <property type="match status" value="1"/>
</dbReference>
<evidence type="ECO:0000256" key="1">
    <source>
        <dbReference type="SAM" id="SignalP"/>
    </source>
</evidence>
<dbReference type="Pfam" id="PF05990">
    <property type="entry name" value="DUF900"/>
    <property type="match status" value="1"/>
</dbReference>
<dbReference type="KEGG" id="mmr:Mmar10_1990"/>
<dbReference type="ESTHER" id="marmm-q0an55">
    <property type="family name" value="Duf_900"/>
</dbReference>
<keyword evidence="1" id="KW-0732">Signal</keyword>
<dbReference type="eggNOG" id="COG4782">
    <property type="taxonomic scope" value="Bacteria"/>
</dbReference>
<organism evidence="2 3">
    <name type="scientific">Maricaulis maris (strain MCS10)</name>
    <name type="common">Caulobacter maris</name>
    <dbReference type="NCBI Taxonomy" id="394221"/>
    <lineage>
        <taxon>Bacteria</taxon>
        <taxon>Pseudomonadati</taxon>
        <taxon>Pseudomonadota</taxon>
        <taxon>Alphaproteobacteria</taxon>
        <taxon>Maricaulales</taxon>
        <taxon>Maricaulaceae</taxon>
        <taxon>Maricaulis</taxon>
    </lineage>
</organism>
<proteinExistence type="predicted"/>
<dbReference type="Proteomes" id="UP000001964">
    <property type="component" value="Chromosome"/>
</dbReference>
<protein>
    <recommendedName>
        <fullName evidence="4">Esterase/lipase superfamily enzyme</fullName>
    </recommendedName>
</protein>
<dbReference type="OrthoDB" id="9797755at2"/>
<evidence type="ECO:0000313" key="2">
    <source>
        <dbReference type="EMBL" id="ABI66282.1"/>
    </source>
</evidence>
<dbReference type="InterPro" id="IPR010297">
    <property type="entry name" value="DUF900_hydrolase"/>
</dbReference>
<accession>Q0AN55</accession>
<evidence type="ECO:0008006" key="4">
    <source>
        <dbReference type="Google" id="ProtNLM"/>
    </source>
</evidence>
<dbReference type="HOGENOM" id="CLU_030170_0_0_5"/>
<dbReference type="InterPro" id="IPR029058">
    <property type="entry name" value="AB_hydrolase_fold"/>
</dbReference>
<keyword evidence="3" id="KW-1185">Reference proteome</keyword>
<dbReference type="PIRSF" id="PIRSF033909">
    <property type="entry name" value="UCP033909"/>
    <property type="match status" value="1"/>
</dbReference>
<dbReference type="PROSITE" id="PS51257">
    <property type="entry name" value="PROKAR_LIPOPROTEIN"/>
    <property type="match status" value="1"/>
</dbReference>
<dbReference type="PANTHER" id="PTHR36513:SF1">
    <property type="entry name" value="TRANSMEMBRANE PROTEIN"/>
    <property type="match status" value="1"/>
</dbReference>
<feature type="signal peptide" evidence="1">
    <location>
        <begin position="1"/>
        <end position="25"/>
    </location>
</feature>
<reference evidence="2 3" key="1">
    <citation type="submission" date="2006-08" db="EMBL/GenBank/DDBJ databases">
        <title>Complete sequence of Maricaulis maris MCS10.</title>
        <authorList>
            <consortium name="US DOE Joint Genome Institute"/>
            <person name="Copeland A."/>
            <person name="Lucas S."/>
            <person name="Lapidus A."/>
            <person name="Barry K."/>
            <person name="Detter J.C."/>
            <person name="Glavina del Rio T."/>
            <person name="Hammon N."/>
            <person name="Israni S."/>
            <person name="Dalin E."/>
            <person name="Tice H."/>
            <person name="Pitluck S."/>
            <person name="Saunders E."/>
            <person name="Brettin T."/>
            <person name="Bruce D."/>
            <person name="Han C."/>
            <person name="Tapia R."/>
            <person name="Gilna P."/>
            <person name="Schmutz J."/>
            <person name="Larimer F."/>
            <person name="Land M."/>
            <person name="Hauser L."/>
            <person name="Kyrpides N."/>
            <person name="Mikhailova N."/>
            <person name="Viollier P."/>
            <person name="Stephens C."/>
            <person name="Richardson P."/>
        </authorList>
    </citation>
    <scope>NUCLEOTIDE SEQUENCE [LARGE SCALE GENOMIC DNA]</scope>
    <source>
        <strain evidence="2 3">MCS10</strain>
    </source>
</reference>
<feature type="chain" id="PRO_5004168299" description="Esterase/lipase superfamily enzyme" evidence="1">
    <location>
        <begin position="26"/>
        <end position="372"/>
    </location>
</feature>
<dbReference type="RefSeq" id="WP_011643927.1">
    <property type="nucleotide sequence ID" value="NC_008347.1"/>
</dbReference>
<sequence precursor="true">MIRLYRLIALATVLAGLSACTHVPARLPILDTSAADGRSETILIATTRVPSEDPALRLSSLRGDLSFARADVWVPSNRHAGEINHPSRQPDPSREFGLTGYQEGMSSADWYDDLDRQLSALPLTERQVLVFVHGFNTPFSDGLYLNAQILNDFGVNTVAVHYAWPSAGQVTAYLQDRDSALFARDGLADLLVTVADSPSISVTILAHSMGAHVTMEALRQLSLEGRSEVLAKIDPVILAMPDIAFDVFFSQLDAIEPRPENMTVLVSGRDQALRVSDSLSGGGLARIGIGAQQDALTAHGIAVLDLTGLRDGTVIGHTDFAASTTLMQLAASGALDHAFNAEAQSSGSLLPAPLAAIAAQIIRLPARAFGDN</sequence>
<dbReference type="SUPFAM" id="SSF53474">
    <property type="entry name" value="alpha/beta-Hydrolases"/>
    <property type="match status" value="1"/>
</dbReference>
<dbReference type="Gene3D" id="3.40.50.1820">
    <property type="entry name" value="alpha/beta hydrolase"/>
    <property type="match status" value="1"/>
</dbReference>
<dbReference type="AlphaFoldDB" id="Q0AN55"/>
<evidence type="ECO:0000313" key="3">
    <source>
        <dbReference type="Proteomes" id="UP000001964"/>
    </source>
</evidence>
<gene>
    <name evidence="2" type="ordered locus">Mmar10_1990</name>
</gene>
<dbReference type="EMBL" id="CP000449">
    <property type="protein sequence ID" value="ABI66282.1"/>
    <property type="molecule type" value="Genomic_DNA"/>
</dbReference>
<name>Q0AN55_MARMM</name>